<dbReference type="Proteomes" id="UP000594015">
    <property type="component" value="Chromosome"/>
</dbReference>
<accession>A0AAE7NK05</accession>
<organism evidence="1 2">
    <name type="scientific">Bradyrhizobium arachidis</name>
    <dbReference type="NCBI Taxonomy" id="858423"/>
    <lineage>
        <taxon>Bacteria</taxon>
        <taxon>Pseudomonadati</taxon>
        <taxon>Pseudomonadota</taxon>
        <taxon>Alphaproteobacteria</taxon>
        <taxon>Hyphomicrobiales</taxon>
        <taxon>Nitrobacteraceae</taxon>
        <taxon>Bradyrhizobium</taxon>
    </lineage>
</organism>
<dbReference type="KEGG" id="barh:WN72_10550"/>
<reference evidence="1 2" key="1">
    <citation type="submission" date="2018-06" db="EMBL/GenBank/DDBJ databases">
        <title>Comparative genomics of Bradyrhizobium nodulating Arachidis hypogaea.</title>
        <authorList>
            <person name="Li Y."/>
        </authorList>
    </citation>
    <scope>NUCLEOTIDE SEQUENCE [LARGE SCALE GENOMIC DNA]</scope>
    <source>
        <strain evidence="1 2">CCBAU 051107</strain>
    </source>
</reference>
<proteinExistence type="predicted"/>
<dbReference type="EMBL" id="CP030050">
    <property type="protein sequence ID" value="QOZ66717.1"/>
    <property type="molecule type" value="Genomic_DNA"/>
</dbReference>
<sequence>MKTADPERVSCDQAHFSGRTIVLPLAIVSDTAMIDRRLGPLWLRTYRKFSTMFLNLDLDRRVSRSRRGWA</sequence>
<gene>
    <name evidence="1" type="ORF">WN72_10550</name>
</gene>
<dbReference type="AlphaFoldDB" id="A0AAE7NK05"/>
<evidence type="ECO:0000313" key="2">
    <source>
        <dbReference type="Proteomes" id="UP000594015"/>
    </source>
</evidence>
<evidence type="ECO:0000313" key="1">
    <source>
        <dbReference type="EMBL" id="QOZ66717.1"/>
    </source>
</evidence>
<protein>
    <submittedName>
        <fullName evidence="1">Uncharacterized protein</fullName>
    </submittedName>
</protein>
<dbReference type="RefSeq" id="WP_092217729.1">
    <property type="nucleotide sequence ID" value="NZ_CP030050.1"/>
</dbReference>
<name>A0AAE7NK05_9BRAD</name>